<gene>
    <name evidence="2" type="ORF">V865_006217</name>
</gene>
<dbReference type="GeneID" id="91105018"/>
<dbReference type="Proteomes" id="UP001358614">
    <property type="component" value="Chromosome 1"/>
</dbReference>
<feature type="region of interest" description="Disordered" evidence="1">
    <location>
        <begin position="77"/>
        <end position="134"/>
    </location>
</feature>
<keyword evidence="3" id="KW-1185">Reference proteome</keyword>
<organism evidence="2 3">
    <name type="scientific">Kwoniella europaea PYCC6329</name>
    <dbReference type="NCBI Taxonomy" id="1423913"/>
    <lineage>
        <taxon>Eukaryota</taxon>
        <taxon>Fungi</taxon>
        <taxon>Dikarya</taxon>
        <taxon>Basidiomycota</taxon>
        <taxon>Agaricomycotina</taxon>
        <taxon>Tremellomycetes</taxon>
        <taxon>Tremellales</taxon>
        <taxon>Cryptococcaceae</taxon>
        <taxon>Kwoniella</taxon>
    </lineage>
</organism>
<evidence type="ECO:0000313" key="3">
    <source>
        <dbReference type="Proteomes" id="UP001358614"/>
    </source>
</evidence>
<feature type="region of interest" description="Disordered" evidence="1">
    <location>
        <begin position="1"/>
        <end position="61"/>
    </location>
</feature>
<dbReference type="EMBL" id="CP144089">
    <property type="protein sequence ID" value="WWD08106.1"/>
    <property type="molecule type" value="Genomic_DNA"/>
</dbReference>
<sequence>MPYAHEGDGSDDPSGYQHSSFAPHSNSGQDTQYPPPSAPSYPLQGYDPTLSGYGNPTPAPGTYGSYNYCNSGIYGGQQGSYAPSQTAQSYGPSQPGAPYGNPPQQAYGQPPTWGQPTHGGSYPVPSGPNSGTAFEYYQSNPQSYWYNGSPTGILAQAVKDRTRPAGYSGAWPPKDSASGLIAMGALLNNRKQSSAQSGASGQFNPQSPPGYGNGGSYGPASGYGGPPTGQGW</sequence>
<feature type="compositionally biased region" description="Low complexity" evidence="1">
    <location>
        <begin position="192"/>
        <end position="202"/>
    </location>
</feature>
<dbReference type="KEGG" id="ker:91105018"/>
<evidence type="ECO:0000313" key="2">
    <source>
        <dbReference type="EMBL" id="WWD08106.1"/>
    </source>
</evidence>
<feature type="region of interest" description="Disordered" evidence="1">
    <location>
        <begin position="182"/>
        <end position="232"/>
    </location>
</feature>
<feature type="compositionally biased region" description="Gly residues" evidence="1">
    <location>
        <begin position="211"/>
        <end position="232"/>
    </location>
</feature>
<dbReference type="AlphaFoldDB" id="A0AAX4KNU9"/>
<feature type="compositionally biased region" description="Polar residues" evidence="1">
    <location>
        <begin position="16"/>
        <end position="32"/>
    </location>
</feature>
<feature type="compositionally biased region" description="Polar residues" evidence="1">
    <location>
        <begin position="102"/>
        <end position="115"/>
    </location>
</feature>
<name>A0AAX4KNU9_9TREE</name>
<proteinExistence type="predicted"/>
<feature type="compositionally biased region" description="Polar residues" evidence="1">
    <location>
        <begin position="79"/>
        <end position="92"/>
    </location>
</feature>
<reference evidence="2 3" key="1">
    <citation type="submission" date="2024-01" db="EMBL/GenBank/DDBJ databases">
        <title>Comparative genomics of Cryptococcus and Kwoniella reveals pathogenesis evolution and contrasting modes of karyotype evolution via chromosome fusion or intercentromeric recombination.</title>
        <authorList>
            <person name="Coelho M.A."/>
            <person name="David-Palma M."/>
            <person name="Shea T."/>
            <person name="Bowers K."/>
            <person name="McGinley-Smith S."/>
            <person name="Mohammad A.W."/>
            <person name="Gnirke A."/>
            <person name="Yurkov A.M."/>
            <person name="Nowrousian M."/>
            <person name="Sun S."/>
            <person name="Cuomo C.A."/>
            <person name="Heitman J."/>
        </authorList>
    </citation>
    <scope>NUCLEOTIDE SEQUENCE [LARGE SCALE GENOMIC DNA]</scope>
    <source>
        <strain evidence="2 3">PYCC6329</strain>
    </source>
</reference>
<dbReference type="RefSeq" id="XP_066086073.1">
    <property type="nucleotide sequence ID" value="XM_066229976.1"/>
</dbReference>
<evidence type="ECO:0000256" key="1">
    <source>
        <dbReference type="SAM" id="MobiDB-lite"/>
    </source>
</evidence>
<protein>
    <submittedName>
        <fullName evidence="2">Uncharacterized protein</fullName>
    </submittedName>
</protein>
<accession>A0AAX4KNU9</accession>